<feature type="compositionally biased region" description="Basic and acidic residues" evidence="1">
    <location>
        <begin position="152"/>
        <end position="161"/>
    </location>
</feature>
<name>A0A3D8QY12_9HELO</name>
<comment type="caution">
    <text evidence="2">The sequence shown here is derived from an EMBL/GenBank/DDBJ whole genome shotgun (WGS) entry which is preliminary data.</text>
</comment>
<organism evidence="2 3">
    <name type="scientific">Coleophoma crateriformis</name>
    <dbReference type="NCBI Taxonomy" id="565419"/>
    <lineage>
        <taxon>Eukaryota</taxon>
        <taxon>Fungi</taxon>
        <taxon>Dikarya</taxon>
        <taxon>Ascomycota</taxon>
        <taxon>Pezizomycotina</taxon>
        <taxon>Leotiomycetes</taxon>
        <taxon>Helotiales</taxon>
        <taxon>Dermateaceae</taxon>
        <taxon>Coleophoma</taxon>
    </lineage>
</organism>
<gene>
    <name evidence="2" type="ORF">BP5796_09416</name>
</gene>
<proteinExistence type="predicted"/>
<feature type="compositionally biased region" description="Low complexity" evidence="1">
    <location>
        <begin position="1"/>
        <end position="13"/>
    </location>
</feature>
<feature type="region of interest" description="Disordered" evidence="1">
    <location>
        <begin position="1"/>
        <end position="161"/>
    </location>
</feature>
<dbReference type="EMBL" id="PDLN01000014">
    <property type="protein sequence ID" value="RDW66667.1"/>
    <property type="molecule type" value="Genomic_DNA"/>
</dbReference>
<feature type="compositionally biased region" description="Basic and acidic residues" evidence="1">
    <location>
        <begin position="26"/>
        <end position="49"/>
    </location>
</feature>
<evidence type="ECO:0000256" key="1">
    <source>
        <dbReference type="SAM" id="MobiDB-lite"/>
    </source>
</evidence>
<feature type="compositionally biased region" description="Low complexity" evidence="1">
    <location>
        <begin position="95"/>
        <end position="108"/>
    </location>
</feature>
<evidence type="ECO:0000313" key="3">
    <source>
        <dbReference type="Proteomes" id="UP000256328"/>
    </source>
</evidence>
<sequence>MAAPRAAPPRSRSGCLAGVATLSTSTDRDNVSEKESIVKHAPSDGRPCDDSSNASGASTRVPAKLNGGLGEYSTTEHWDQQEDPTVKTSRSSTAPPSFQSSQKSKPLPIMLIHHSPTHTCLPLSLPNSGVPANADSGQEPKARKQPKKRKGKEAEEKNTAE</sequence>
<reference evidence="2 3" key="1">
    <citation type="journal article" date="2018" name="IMA Fungus">
        <title>IMA Genome-F 9: Draft genome sequence of Annulohypoxylon stygium, Aspergillus mulundensis, Berkeleyomyces basicola (syn. Thielaviopsis basicola), Ceratocystis smalleyi, two Cercospora beticola strains, Coleophoma cylindrospora, Fusarium fracticaudum, Phialophora cf. hyalina, and Morchella septimelata.</title>
        <authorList>
            <person name="Wingfield B.D."/>
            <person name="Bills G.F."/>
            <person name="Dong Y."/>
            <person name="Huang W."/>
            <person name="Nel W.J."/>
            <person name="Swalarsk-Parry B.S."/>
            <person name="Vaghefi N."/>
            <person name="Wilken P.M."/>
            <person name="An Z."/>
            <person name="de Beer Z.W."/>
            <person name="De Vos L."/>
            <person name="Chen L."/>
            <person name="Duong T.A."/>
            <person name="Gao Y."/>
            <person name="Hammerbacher A."/>
            <person name="Kikkert J.R."/>
            <person name="Li Y."/>
            <person name="Li H."/>
            <person name="Li K."/>
            <person name="Li Q."/>
            <person name="Liu X."/>
            <person name="Ma X."/>
            <person name="Naidoo K."/>
            <person name="Pethybridge S.J."/>
            <person name="Sun J."/>
            <person name="Steenkamp E.T."/>
            <person name="van der Nest M.A."/>
            <person name="van Wyk S."/>
            <person name="Wingfield M.J."/>
            <person name="Xiong C."/>
            <person name="Yue Q."/>
            <person name="Zhang X."/>
        </authorList>
    </citation>
    <scope>NUCLEOTIDE SEQUENCE [LARGE SCALE GENOMIC DNA]</scope>
    <source>
        <strain evidence="2 3">BP5796</strain>
    </source>
</reference>
<evidence type="ECO:0000313" key="2">
    <source>
        <dbReference type="EMBL" id="RDW66667.1"/>
    </source>
</evidence>
<protein>
    <submittedName>
        <fullName evidence="2">Uncharacterized protein</fullName>
    </submittedName>
</protein>
<dbReference type="AlphaFoldDB" id="A0A3D8QY12"/>
<accession>A0A3D8QY12</accession>
<keyword evidence="3" id="KW-1185">Reference proteome</keyword>
<dbReference type="Proteomes" id="UP000256328">
    <property type="component" value="Unassembled WGS sequence"/>
</dbReference>